<name>A0A1I6IAB0_9FIRM</name>
<feature type="transmembrane region" description="Helical" evidence="1">
    <location>
        <begin position="150"/>
        <end position="171"/>
    </location>
</feature>
<keyword evidence="3" id="KW-0378">Hydrolase</keyword>
<proteinExistence type="predicted"/>
<dbReference type="STRING" id="37658.SAMN05661086_00608"/>
<feature type="transmembrane region" description="Helical" evidence="1">
    <location>
        <begin position="119"/>
        <end position="138"/>
    </location>
</feature>
<protein>
    <submittedName>
        <fullName evidence="3">CAAX protease self-immunity</fullName>
    </submittedName>
</protein>
<dbReference type="EMBL" id="FOYZ01000002">
    <property type="protein sequence ID" value="SFR63623.1"/>
    <property type="molecule type" value="Genomic_DNA"/>
</dbReference>
<keyword evidence="1" id="KW-1133">Transmembrane helix</keyword>
<dbReference type="GO" id="GO:0004175">
    <property type="term" value="F:endopeptidase activity"/>
    <property type="evidence" value="ECO:0007669"/>
    <property type="project" value="UniProtKB-ARBA"/>
</dbReference>
<gene>
    <name evidence="3" type="ORF">SAMN05661086_00608</name>
</gene>
<dbReference type="OrthoDB" id="9777755at2"/>
<dbReference type="PANTHER" id="PTHR35797:SF1">
    <property type="entry name" value="PROTEASE"/>
    <property type="match status" value="1"/>
</dbReference>
<organism evidence="3 4">
    <name type="scientific">Anaeromicropila populeti</name>
    <dbReference type="NCBI Taxonomy" id="37658"/>
    <lineage>
        <taxon>Bacteria</taxon>
        <taxon>Bacillati</taxon>
        <taxon>Bacillota</taxon>
        <taxon>Clostridia</taxon>
        <taxon>Lachnospirales</taxon>
        <taxon>Lachnospiraceae</taxon>
        <taxon>Anaeromicropila</taxon>
    </lineage>
</organism>
<dbReference type="PANTHER" id="PTHR35797">
    <property type="entry name" value="PROTEASE-RELATED"/>
    <property type="match status" value="1"/>
</dbReference>
<feature type="transmembrane region" description="Helical" evidence="1">
    <location>
        <begin position="39"/>
        <end position="61"/>
    </location>
</feature>
<dbReference type="InterPro" id="IPR042150">
    <property type="entry name" value="MmRce1-like"/>
</dbReference>
<dbReference type="AlphaFoldDB" id="A0A1I6IAB0"/>
<keyword evidence="1" id="KW-0812">Transmembrane</keyword>
<accession>A0A1I6IAB0</accession>
<evidence type="ECO:0000256" key="1">
    <source>
        <dbReference type="SAM" id="Phobius"/>
    </source>
</evidence>
<evidence type="ECO:0000313" key="4">
    <source>
        <dbReference type="Proteomes" id="UP000199659"/>
    </source>
</evidence>
<evidence type="ECO:0000259" key="2">
    <source>
        <dbReference type="Pfam" id="PF02517"/>
    </source>
</evidence>
<feature type="transmembrane region" description="Helical" evidence="1">
    <location>
        <begin position="183"/>
        <end position="201"/>
    </location>
</feature>
<keyword evidence="4" id="KW-1185">Reference proteome</keyword>
<dbReference type="GO" id="GO:0080120">
    <property type="term" value="P:CAAX-box protein maturation"/>
    <property type="evidence" value="ECO:0007669"/>
    <property type="project" value="UniProtKB-ARBA"/>
</dbReference>
<dbReference type="Proteomes" id="UP000199659">
    <property type="component" value="Unassembled WGS sequence"/>
</dbReference>
<evidence type="ECO:0000313" key="3">
    <source>
        <dbReference type="EMBL" id="SFR63623.1"/>
    </source>
</evidence>
<reference evidence="3 4" key="1">
    <citation type="submission" date="2016-10" db="EMBL/GenBank/DDBJ databases">
        <authorList>
            <person name="de Groot N.N."/>
        </authorList>
    </citation>
    <scope>NUCLEOTIDE SEQUENCE [LARGE SCALE GENOMIC DNA]</scope>
    <source>
        <strain evidence="3 4">743A</strain>
    </source>
</reference>
<keyword evidence="3" id="KW-0645">Protease</keyword>
<feature type="transmembrane region" description="Helical" evidence="1">
    <location>
        <begin position="231"/>
        <end position="251"/>
    </location>
</feature>
<dbReference type="Pfam" id="PF02517">
    <property type="entry name" value="Rce1-like"/>
    <property type="match status" value="1"/>
</dbReference>
<sequence length="269" mass="31023">MKKTVKNMVIEYLLITFATTWVCYGLYILIVLYKLPVLFKAAGACFQFIGACSPFGASLIIRRKHKKLKRGQSIKHFLIGEKLKNRDVIIIMSYMTWKLITMIMTCELTHTYSVSILKILLYTIVGFVFGGGLEEYGWRGSLQPLMEKRFSYLTATALVGIIWGIWHVPVWFVPGNMHAKMNIFYFIFVVTVPVSFSLSAIHKYTKSNLLCGVYHAWFNAIAAVVNMKYTLWLVVFFVLEAVISWVLVAALEKEKIKKYYSKRRISHNI</sequence>
<dbReference type="RefSeq" id="WP_092559224.1">
    <property type="nucleotide sequence ID" value="NZ_FOYZ01000002.1"/>
</dbReference>
<feature type="transmembrane region" description="Helical" evidence="1">
    <location>
        <begin position="12"/>
        <end position="33"/>
    </location>
</feature>
<dbReference type="GO" id="GO:0006508">
    <property type="term" value="P:proteolysis"/>
    <property type="evidence" value="ECO:0007669"/>
    <property type="project" value="UniProtKB-KW"/>
</dbReference>
<dbReference type="InterPro" id="IPR003675">
    <property type="entry name" value="Rce1/LyrA-like_dom"/>
</dbReference>
<feature type="domain" description="CAAX prenyl protease 2/Lysostaphin resistance protein A-like" evidence="2">
    <location>
        <begin position="119"/>
        <end position="221"/>
    </location>
</feature>
<keyword evidence="1" id="KW-0472">Membrane</keyword>